<evidence type="ECO:0000313" key="2">
    <source>
        <dbReference type="EMBL" id="VDM15682.1"/>
    </source>
</evidence>
<feature type="region of interest" description="Disordered" evidence="1">
    <location>
        <begin position="1"/>
        <end position="78"/>
    </location>
</feature>
<protein>
    <submittedName>
        <fullName evidence="2">Uncharacterized protein</fullName>
    </submittedName>
</protein>
<evidence type="ECO:0000256" key="1">
    <source>
        <dbReference type="SAM" id="MobiDB-lite"/>
    </source>
</evidence>
<dbReference type="OrthoDB" id="5876322at2759"/>
<gene>
    <name evidence="2" type="ORF">WBA_LOCUS9026</name>
</gene>
<dbReference type="EMBL" id="UYWW01008297">
    <property type="protein sequence ID" value="VDM15682.1"/>
    <property type="molecule type" value="Genomic_DNA"/>
</dbReference>
<organism evidence="2 3">
    <name type="scientific">Wuchereria bancrofti</name>
    <dbReference type="NCBI Taxonomy" id="6293"/>
    <lineage>
        <taxon>Eukaryota</taxon>
        <taxon>Metazoa</taxon>
        <taxon>Ecdysozoa</taxon>
        <taxon>Nematoda</taxon>
        <taxon>Chromadorea</taxon>
        <taxon>Rhabditida</taxon>
        <taxon>Spirurina</taxon>
        <taxon>Spiruromorpha</taxon>
        <taxon>Filarioidea</taxon>
        <taxon>Onchocercidae</taxon>
        <taxon>Wuchereria</taxon>
    </lineage>
</organism>
<feature type="compositionally biased region" description="Polar residues" evidence="1">
    <location>
        <begin position="58"/>
        <end position="67"/>
    </location>
</feature>
<dbReference type="AlphaFoldDB" id="A0A3P7FZA9"/>
<feature type="compositionally biased region" description="Low complexity" evidence="1">
    <location>
        <begin position="39"/>
        <end position="57"/>
    </location>
</feature>
<proteinExistence type="predicted"/>
<keyword evidence="3" id="KW-1185">Reference proteome</keyword>
<dbReference type="InParanoid" id="A0A3P7FZA9"/>
<dbReference type="Proteomes" id="UP000270924">
    <property type="component" value="Unassembled WGS sequence"/>
</dbReference>
<evidence type="ECO:0000313" key="3">
    <source>
        <dbReference type="Proteomes" id="UP000270924"/>
    </source>
</evidence>
<reference evidence="2 3" key="1">
    <citation type="submission" date="2018-11" db="EMBL/GenBank/DDBJ databases">
        <authorList>
            <consortium name="Pathogen Informatics"/>
        </authorList>
    </citation>
    <scope>NUCLEOTIDE SEQUENCE [LARGE SCALE GENOMIC DNA]</scope>
</reference>
<feature type="compositionally biased region" description="Polar residues" evidence="1">
    <location>
        <begin position="22"/>
        <end position="38"/>
    </location>
</feature>
<name>A0A3P7FZA9_WUCBA</name>
<sequence>MENQGFGFGNVKETEEKKGQLAGQSQSSTTAVPQQIFGSSSSSSSSIKPSTTTTTTSVQQKAINTSVDGGGGGGGARDLVRVRQRPHIPPKPQMDVIRYSMANVQDHTIKNDSLISNLFLEIQT</sequence>
<accession>A0A3P7FZA9</accession>